<reference evidence="4 5" key="1">
    <citation type="submission" date="2023-01" db="EMBL/GenBank/DDBJ databases">
        <title>Analysis of 21 Apiospora genomes using comparative genomics revels a genus with tremendous synthesis potential of carbohydrate active enzymes and secondary metabolites.</title>
        <authorList>
            <person name="Sorensen T."/>
        </authorList>
    </citation>
    <scope>NUCLEOTIDE SEQUENCE [LARGE SCALE GENOMIC DNA]</scope>
    <source>
        <strain evidence="4 5">CBS 24483</strain>
    </source>
</reference>
<dbReference type="InterPro" id="IPR013154">
    <property type="entry name" value="ADH-like_N"/>
</dbReference>
<dbReference type="Proteomes" id="UP001391051">
    <property type="component" value="Unassembled WGS sequence"/>
</dbReference>
<evidence type="ECO:0000256" key="1">
    <source>
        <dbReference type="ARBA" id="ARBA00008072"/>
    </source>
</evidence>
<dbReference type="InterPro" id="IPR011032">
    <property type="entry name" value="GroES-like_sf"/>
</dbReference>
<dbReference type="PANTHER" id="PTHR45348:SF2">
    <property type="entry name" value="ZINC-TYPE ALCOHOL DEHYDROGENASE-LIKE PROTEIN C2E1P3.01"/>
    <property type="match status" value="1"/>
</dbReference>
<dbReference type="Gene3D" id="3.40.50.720">
    <property type="entry name" value="NAD(P)-binding Rossmann-like Domain"/>
    <property type="match status" value="1"/>
</dbReference>
<organism evidence="4 5">
    <name type="scientific">Apiospora aurea</name>
    <dbReference type="NCBI Taxonomy" id="335848"/>
    <lineage>
        <taxon>Eukaryota</taxon>
        <taxon>Fungi</taxon>
        <taxon>Dikarya</taxon>
        <taxon>Ascomycota</taxon>
        <taxon>Pezizomycotina</taxon>
        <taxon>Sordariomycetes</taxon>
        <taxon>Xylariomycetidae</taxon>
        <taxon>Amphisphaeriales</taxon>
        <taxon>Apiosporaceae</taxon>
        <taxon>Apiospora</taxon>
    </lineage>
</organism>
<evidence type="ECO:0000256" key="2">
    <source>
        <dbReference type="ARBA" id="ARBA00023002"/>
    </source>
</evidence>
<dbReference type="GeneID" id="92072110"/>
<comment type="similarity">
    <text evidence="1">Belongs to the zinc-containing alcohol dehydrogenase family.</text>
</comment>
<proteinExistence type="inferred from homology"/>
<keyword evidence="5" id="KW-1185">Reference proteome</keyword>
<keyword evidence="2" id="KW-0560">Oxidoreductase</keyword>
<evidence type="ECO:0000313" key="5">
    <source>
        <dbReference type="Proteomes" id="UP001391051"/>
    </source>
</evidence>
<protein>
    <submittedName>
        <fullName evidence="4">Chaperonin 10-like protein</fullName>
    </submittedName>
</protein>
<name>A0ABR1QPX5_9PEZI</name>
<sequence>MVAVNSVLWQDEVGVPGVIRERALPTANELGNRSVLVKVHAWAMNPCDSMLQTTALPFVKYPVILGQDVAGTVEAVAPGSAAASKFSVGDRVFGFTANNGFQDYVPLDYTLMAKIPSEDIPYRDAVVFGLCITTSSFSLFGKDYLHLEYPKLSAPKTGKSVLVWGGSSGAGSNAIQTATGAGYDVITTCSPRNFDYVKGLGAVKAFDYNSPTVVQDVAAELDKGDCAGIYMAAGSNAMACQVSAASKQKVSNHVLPSSRSPTV</sequence>
<comment type="caution">
    <text evidence="4">The sequence shown here is derived from an EMBL/GenBank/DDBJ whole genome shotgun (WGS) entry which is preliminary data.</text>
</comment>
<gene>
    <name evidence="4" type="ORF">PG986_002826</name>
</gene>
<dbReference type="Gene3D" id="3.90.180.10">
    <property type="entry name" value="Medium-chain alcohol dehydrogenases, catalytic domain"/>
    <property type="match status" value="1"/>
</dbReference>
<dbReference type="InterPro" id="IPR020843">
    <property type="entry name" value="ER"/>
</dbReference>
<feature type="domain" description="Enoyl reductase (ER)" evidence="3">
    <location>
        <begin position="17"/>
        <end position="263"/>
    </location>
</feature>
<dbReference type="EMBL" id="JAQQWE010000002">
    <property type="protein sequence ID" value="KAK7962001.1"/>
    <property type="molecule type" value="Genomic_DNA"/>
</dbReference>
<dbReference type="InterPro" id="IPR047122">
    <property type="entry name" value="Trans-enoyl_RdTase-like"/>
</dbReference>
<dbReference type="CDD" id="cd08249">
    <property type="entry name" value="enoyl_reductase_like"/>
    <property type="match status" value="1"/>
</dbReference>
<dbReference type="Pfam" id="PF08240">
    <property type="entry name" value="ADH_N"/>
    <property type="match status" value="1"/>
</dbReference>
<evidence type="ECO:0000259" key="3">
    <source>
        <dbReference type="SMART" id="SM00829"/>
    </source>
</evidence>
<dbReference type="SUPFAM" id="SSF51735">
    <property type="entry name" value="NAD(P)-binding Rossmann-fold domains"/>
    <property type="match status" value="1"/>
</dbReference>
<accession>A0ABR1QPX5</accession>
<dbReference type="SMART" id="SM00829">
    <property type="entry name" value="PKS_ER"/>
    <property type="match status" value="1"/>
</dbReference>
<dbReference type="SUPFAM" id="SSF50129">
    <property type="entry name" value="GroES-like"/>
    <property type="match status" value="1"/>
</dbReference>
<dbReference type="PANTHER" id="PTHR45348">
    <property type="entry name" value="HYPOTHETICAL OXIDOREDUCTASE (EUROFUNG)"/>
    <property type="match status" value="1"/>
</dbReference>
<dbReference type="RefSeq" id="XP_066704112.1">
    <property type="nucleotide sequence ID" value="XM_066839048.1"/>
</dbReference>
<dbReference type="InterPro" id="IPR036291">
    <property type="entry name" value="NAD(P)-bd_dom_sf"/>
</dbReference>
<evidence type="ECO:0000313" key="4">
    <source>
        <dbReference type="EMBL" id="KAK7962001.1"/>
    </source>
</evidence>